<reference evidence="3" key="1">
    <citation type="submission" date="2016-10" db="EMBL/GenBank/DDBJ databases">
        <authorList>
            <person name="Varghese N."/>
            <person name="Submissions S."/>
        </authorList>
    </citation>
    <scope>NUCLEOTIDE SEQUENCE [LARGE SCALE GENOMIC DNA]</scope>
    <source>
        <strain evidence="3">XBD2006</strain>
    </source>
</reference>
<dbReference type="InterPro" id="IPR011551">
    <property type="entry name" value="NTP_PyrPHydrolase_MazG"/>
</dbReference>
<organism evidence="2 3">
    <name type="scientific">Butyrivibrio hungatei</name>
    <dbReference type="NCBI Taxonomy" id="185008"/>
    <lineage>
        <taxon>Bacteria</taxon>
        <taxon>Bacillati</taxon>
        <taxon>Bacillota</taxon>
        <taxon>Clostridia</taxon>
        <taxon>Lachnospirales</taxon>
        <taxon>Lachnospiraceae</taxon>
        <taxon>Butyrivibrio</taxon>
    </lineage>
</organism>
<evidence type="ECO:0000313" key="3">
    <source>
        <dbReference type="Proteomes" id="UP000183047"/>
    </source>
</evidence>
<dbReference type="EMBL" id="FMUR01000008">
    <property type="protein sequence ID" value="SCY12804.1"/>
    <property type="molecule type" value="Genomic_DNA"/>
</dbReference>
<dbReference type="SUPFAM" id="SSF101386">
    <property type="entry name" value="all-alpha NTP pyrophosphatases"/>
    <property type="match status" value="1"/>
</dbReference>
<dbReference type="GO" id="GO:0046047">
    <property type="term" value="P:TTP catabolic process"/>
    <property type="evidence" value="ECO:0007669"/>
    <property type="project" value="TreeGrafter"/>
</dbReference>
<keyword evidence="2" id="KW-0808">Transferase</keyword>
<keyword evidence="3" id="KW-1185">Reference proteome</keyword>
<feature type="domain" description="NTP pyrophosphohydrolase MazG-like" evidence="1">
    <location>
        <begin position="29"/>
        <end position="106"/>
    </location>
</feature>
<keyword evidence="2" id="KW-0489">Methyltransferase</keyword>
<dbReference type="Pfam" id="PF03819">
    <property type="entry name" value="MazG"/>
    <property type="match status" value="1"/>
</dbReference>
<dbReference type="RefSeq" id="WP_074462118.1">
    <property type="nucleotide sequence ID" value="NZ_FMUR01000008.1"/>
</dbReference>
<dbReference type="AlphaFoldDB" id="A0A1G5DDW9"/>
<dbReference type="CDD" id="cd11528">
    <property type="entry name" value="NTP-PPase_MazG_Nterm"/>
    <property type="match status" value="1"/>
</dbReference>
<evidence type="ECO:0000313" key="2">
    <source>
        <dbReference type="EMBL" id="SCY12804.1"/>
    </source>
</evidence>
<accession>A0A1G5DDW9</accession>
<dbReference type="InterPro" id="IPR048015">
    <property type="entry name" value="NTP-PPase_MazG-like_N"/>
</dbReference>
<dbReference type="GO" id="GO:0046061">
    <property type="term" value="P:dATP catabolic process"/>
    <property type="evidence" value="ECO:0007669"/>
    <property type="project" value="TreeGrafter"/>
</dbReference>
<dbReference type="InterPro" id="IPR004518">
    <property type="entry name" value="MazG-like_dom"/>
</dbReference>
<protein>
    <submittedName>
        <fullName evidence="2">Tetrapyrrole methylase family protein / MazG family protein</fullName>
    </submittedName>
</protein>
<proteinExistence type="predicted"/>
<dbReference type="PANTHER" id="PTHR30522:SF0">
    <property type="entry name" value="NUCLEOSIDE TRIPHOSPHATE PYROPHOSPHOHYDROLASE"/>
    <property type="match status" value="1"/>
</dbReference>
<dbReference type="GO" id="GO:0006203">
    <property type="term" value="P:dGTP catabolic process"/>
    <property type="evidence" value="ECO:0007669"/>
    <property type="project" value="TreeGrafter"/>
</dbReference>
<dbReference type="GO" id="GO:0047429">
    <property type="term" value="F:nucleoside triphosphate diphosphatase activity"/>
    <property type="evidence" value="ECO:0007669"/>
    <property type="project" value="TreeGrafter"/>
</dbReference>
<dbReference type="GO" id="GO:0046052">
    <property type="term" value="P:UTP catabolic process"/>
    <property type="evidence" value="ECO:0007669"/>
    <property type="project" value="TreeGrafter"/>
</dbReference>
<dbReference type="GO" id="GO:0046081">
    <property type="term" value="P:dUTP catabolic process"/>
    <property type="evidence" value="ECO:0007669"/>
    <property type="project" value="TreeGrafter"/>
</dbReference>
<dbReference type="GO" id="GO:0046076">
    <property type="term" value="P:dTTP catabolic process"/>
    <property type="evidence" value="ECO:0007669"/>
    <property type="project" value="TreeGrafter"/>
</dbReference>
<sequence>MKNTSQIDRLKQIVETLRSENGCPWDKAQTHASLKLGCIEEAAEVIGGINILEETGDAENLKEELGDLLLQVMFHSVIAEEEGLFTFEDVAKTVADKMERRHPHVFTDVKFETEEELHAAWAEIKRKEKEGKEWHADYLPGAFKEAHELIDRAQA</sequence>
<dbReference type="FunFam" id="1.10.287.1080:FF:000001">
    <property type="entry name" value="Nucleoside triphosphate pyrophosphohydrolase"/>
    <property type="match status" value="1"/>
</dbReference>
<dbReference type="GO" id="GO:0006950">
    <property type="term" value="P:response to stress"/>
    <property type="evidence" value="ECO:0007669"/>
    <property type="project" value="UniProtKB-ARBA"/>
</dbReference>
<dbReference type="PANTHER" id="PTHR30522">
    <property type="entry name" value="NUCLEOSIDE TRIPHOSPHATE PYROPHOSPHOHYDROLASE"/>
    <property type="match status" value="1"/>
</dbReference>
<evidence type="ECO:0000259" key="1">
    <source>
        <dbReference type="Pfam" id="PF03819"/>
    </source>
</evidence>
<gene>
    <name evidence="2" type="ORF">SAMN02910451_01472</name>
</gene>
<name>A0A1G5DDW9_9FIRM</name>
<dbReference type="Gene3D" id="1.10.287.1080">
    <property type="entry name" value="MazG-like"/>
    <property type="match status" value="1"/>
</dbReference>
<dbReference type="Proteomes" id="UP000183047">
    <property type="component" value="Unassembled WGS sequence"/>
</dbReference>
<dbReference type="GO" id="GO:0032259">
    <property type="term" value="P:methylation"/>
    <property type="evidence" value="ECO:0007669"/>
    <property type="project" value="UniProtKB-KW"/>
</dbReference>
<dbReference type="GO" id="GO:0008168">
    <property type="term" value="F:methyltransferase activity"/>
    <property type="evidence" value="ECO:0007669"/>
    <property type="project" value="UniProtKB-KW"/>
</dbReference>
<dbReference type="OrthoDB" id="9808939at2"/>